<evidence type="ECO:0000313" key="1">
    <source>
        <dbReference type="EMBL" id="SDN18661.1"/>
    </source>
</evidence>
<dbReference type="AlphaFoldDB" id="A0A1G9ZCL5"/>
<accession>A0A1G9ZCL5</accession>
<sequence length="91" mass="10194">MSLALLPVVALAASAVYAAGSALWRRYRRPAPPVRTEADVLADAAIARECRHFAQALDDHDRVWAIWPDAHRAARIADTQHRLDRRKENGQ</sequence>
<evidence type="ECO:0000313" key="2">
    <source>
        <dbReference type="Proteomes" id="UP000199063"/>
    </source>
</evidence>
<protein>
    <submittedName>
        <fullName evidence="1">Uncharacterized protein</fullName>
    </submittedName>
</protein>
<name>A0A1G9ZCL5_9ACTN</name>
<keyword evidence="2" id="KW-1185">Reference proteome</keyword>
<organism evidence="1 2">
    <name type="scientific">Streptomyces wuyuanensis</name>
    <dbReference type="NCBI Taxonomy" id="1196353"/>
    <lineage>
        <taxon>Bacteria</taxon>
        <taxon>Bacillati</taxon>
        <taxon>Actinomycetota</taxon>
        <taxon>Actinomycetes</taxon>
        <taxon>Kitasatosporales</taxon>
        <taxon>Streptomycetaceae</taxon>
        <taxon>Streptomyces</taxon>
    </lineage>
</organism>
<gene>
    <name evidence="1" type="ORF">SAMN05444921_12167</name>
</gene>
<dbReference type="STRING" id="1196353.SAMN05444921_12167"/>
<dbReference type="EMBL" id="FNHI01000021">
    <property type="protein sequence ID" value="SDN18661.1"/>
    <property type="molecule type" value="Genomic_DNA"/>
</dbReference>
<proteinExistence type="predicted"/>
<reference evidence="2" key="1">
    <citation type="submission" date="2016-10" db="EMBL/GenBank/DDBJ databases">
        <authorList>
            <person name="Varghese N."/>
            <person name="Submissions S."/>
        </authorList>
    </citation>
    <scope>NUCLEOTIDE SEQUENCE [LARGE SCALE GENOMIC DNA]</scope>
    <source>
        <strain evidence="2">CGMCC 4.7042</strain>
    </source>
</reference>
<dbReference type="Proteomes" id="UP000199063">
    <property type="component" value="Unassembled WGS sequence"/>
</dbReference>